<evidence type="ECO:0000313" key="4">
    <source>
        <dbReference type="Proteomes" id="UP000030746"/>
    </source>
</evidence>
<feature type="compositionally biased region" description="Polar residues" evidence="1">
    <location>
        <begin position="2257"/>
        <end position="2267"/>
    </location>
</feature>
<dbReference type="GeneID" id="20249483"/>
<feature type="compositionally biased region" description="Polar residues" evidence="1">
    <location>
        <begin position="1385"/>
        <end position="1400"/>
    </location>
</feature>
<evidence type="ECO:0000313" key="3">
    <source>
        <dbReference type="EMBL" id="ESO89434.1"/>
    </source>
</evidence>
<feature type="compositionally biased region" description="Low complexity" evidence="1">
    <location>
        <begin position="189"/>
        <end position="201"/>
    </location>
</feature>
<accession>V4BLD4</accession>
<dbReference type="Pfam" id="PF16059">
    <property type="entry name" value="MGA_dom"/>
    <property type="match status" value="1"/>
</dbReference>
<gene>
    <name evidence="3" type="ORF">LOTGIDRAFT_234287</name>
</gene>
<feature type="region of interest" description="Disordered" evidence="1">
    <location>
        <begin position="498"/>
        <end position="580"/>
    </location>
</feature>
<feature type="region of interest" description="Disordered" evidence="1">
    <location>
        <begin position="2166"/>
        <end position="2190"/>
    </location>
</feature>
<feature type="compositionally biased region" description="Basic and acidic residues" evidence="1">
    <location>
        <begin position="816"/>
        <end position="827"/>
    </location>
</feature>
<feature type="compositionally biased region" description="Basic and acidic residues" evidence="1">
    <location>
        <begin position="42"/>
        <end position="63"/>
    </location>
</feature>
<feature type="region of interest" description="Disordered" evidence="1">
    <location>
        <begin position="438"/>
        <end position="471"/>
    </location>
</feature>
<feature type="region of interest" description="Disordered" evidence="1">
    <location>
        <begin position="1001"/>
        <end position="1021"/>
    </location>
</feature>
<feature type="region of interest" description="Disordered" evidence="1">
    <location>
        <begin position="1038"/>
        <end position="1059"/>
    </location>
</feature>
<dbReference type="OrthoDB" id="6119313at2759"/>
<dbReference type="Proteomes" id="UP000030746">
    <property type="component" value="Unassembled WGS sequence"/>
</dbReference>
<dbReference type="EMBL" id="KB202591">
    <property type="protein sequence ID" value="ESO89434.1"/>
    <property type="molecule type" value="Genomic_DNA"/>
</dbReference>
<feature type="compositionally biased region" description="Polar residues" evidence="1">
    <location>
        <begin position="663"/>
        <end position="684"/>
    </location>
</feature>
<feature type="compositionally biased region" description="Basic and acidic residues" evidence="1">
    <location>
        <begin position="570"/>
        <end position="580"/>
    </location>
</feature>
<feature type="compositionally biased region" description="Basic residues" evidence="1">
    <location>
        <begin position="1276"/>
        <end position="1286"/>
    </location>
</feature>
<feature type="compositionally biased region" description="Low complexity" evidence="1">
    <location>
        <begin position="216"/>
        <end position="225"/>
    </location>
</feature>
<feature type="compositionally biased region" description="Low complexity" evidence="1">
    <location>
        <begin position="109"/>
        <end position="122"/>
    </location>
</feature>
<feature type="compositionally biased region" description="Low complexity" evidence="1">
    <location>
        <begin position="2169"/>
        <end position="2181"/>
    </location>
</feature>
<dbReference type="RefSeq" id="XP_009059797.1">
    <property type="nucleotide sequence ID" value="XM_009061549.1"/>
</dbReference>
<feature type="region of interest" description="Disordered" evidence="1">
    <location>
        <begin position="375"/>
        <end position="407"/>
    </location>
</feature>
<proteinExistence type="predicted"/>
<feature type="compositionally biased region" description="Basic residues" evidence="1">
    <location>
        <begin position="1012"/>
        <end position="1021"/>
    </location>
</feature>
<dbReference type="HOGENOM" id="CLU_228572_0_0_1"/>
<feature type="domain" description="MGA conserved" evidence="2">
    <location>
        <begin position="1191"/>
        <end position="1237"/>
    </location>
</feature>
<feature type="compositionally biased region" description="Basic residues" evidence="1">
    <location>
        <begin position="146"/>
        <end position="158"/>
    </location>
</feature>
<feature type="compositionally biased region" description="Basic and acidic residues" evidence="1">
    <location>
        <begin position="7"/>
        <end position="23"/>
    </location>
</feature>
<feature type="compositionally biased region" description="Low complexity" evidence="1">
    <location>
        <begin position="1909"/>
        <end position="1918"/>
    </location>
</feature>
<feature type="compositionally biased region" description="Basic and acidic residues" evidence="1">
    <location>
        <begin position="203"/>
        <end position="212"/>
    </location>
</feature>
<evidence type="ECO:0000259" key="2">
    <source>
        <dbReference type="Pfam" id="PF16059"/>
    </source>
</evidence>
<feature type="compositionally biased region" description="Polar residues" evidence="1">
    <location>
        <begin position="70"/>
        <end position="79"/>
    </location>
</feature>
<feature type="compositionally biased region" description="Basic and acidic residues" evidence="1">
    <location>
        <begin position="270"/>
        <end position="285"/>
    </location>
</feature>
<organism evidence="3 4">
    <name type="scientific">Lottia gigantea</name>
    <name type="common">Giant owl limpet</name>
    <dbReference type="NCBI Taxonomy" id="225164"/>
    <lineage>
        <taxon>Eukaryota</taxon>
        <taxon>Metazoa</taxon>
        <taxon>Spiralia</taxon>
        <taxon>Lophotrochozoa</taxon>
        <taxon>Mollusca</taxon>
        <taxon>Gastropoda</taxon>
        <taxon>Patellogastropoda</taxon>
        <taxon>Lottioidea</taxon>
        <taxon>Lottiidae</taxon>
        <taxon>Lottia</taxon>
    </lineage>
</organism>
<name>V4BLD4_LOTGI</name>
<sequence>MARTKKKELQKVKAEEAKNRRQAESLGGAPWCNEEAPGSALEVKDKSEIEPDVSSEVKSEKKPLRVAPKTSKQTSLTSYNNHHEKEEIEELEDIKPDLSSLPLHPNANLLTPSVTPSLTSTVKTESSKKLPIPRKPASLNTNLTSQKRKSPKSNRIKSPKNIFEKLESQDDSENGGEKKASPKNKKTKSPTLAKSPMSKSPKSSRDNSPEKKKSSKSPGSCGKSKTCPKRSPKIKDELSVEKKRIRSPKLLTDDMILLPLVDHRKARASPKTDKKSDPKKLQKNEEISAVRKLSFVQNSEGLNLSGNSFKDCEGKISNENDCKPLTYSDSISSLNLSNSTLNSSPNLSLNELISRMNNRLKIPQEVINSGKVVKSGHPEETVAKPGNSSDETLPACDSPDSENLSTKLNDSTECLPSCSATQPSCSSVVVEKQTLQDAEDRIDDADKDEPQLVSGFENEADRNKIQPTAGSKTPEVLKTRFIGEYVIQKPEDDIFPLVSDTASSSKDTEELIPEGKVSPENADNLNETPIKVKVSSNEIQNNSEQDEDIQSMDTSEGMESCSKSAGEMKNLNEKVEEKESCENIDKMDAKDAKMDVNFANSRQTDLKEAEPSPEFGNILCNLLLKGRQTPVDMATSKDKIDNVNFKTSTPKSVLFERLAPLSSNTTTPIKSSPGSAENSLTEVSPKSKKNQETKEPLPISILSRHETSEDKNSAFFSLDLEKYLAVPTNRFLGLEKNTLPTPPSIKLEKQSPEFKADEKNEYECFEPDFDEVDGALFLSFSTEEALQAHIKVETKAKWDKDTSTFLGISRMLEVQKHESHEPSESVKEGQTPTHGKLKTLRGQHMRWKKYQRLFHRELTAIFNAEEEEEEDIKPQKTSDITKIKGWKLKFKNKLGSHSGKKNKSATVTSLDEQENYWSGHEDDPIVLNSSGSEVEFDEDEVYGPMVVEYTEAMVPPLPEIPQLSRALRKIMIKKLGYDEEDEQVILKLGGRRVIVQKGKDGEIEDGEDTPKEKKKRNRRKKKDLALAMSETMLDDALRAVEPPETSDKESGVEELPEDLDEKIDDNEIVEVQVKAVDLEVKSDDIDVKPFDQEVKPIDLEVKLVHGKFKLVDEKFIKKEVKDFDEKFKDIEIEVKAVEIPEVGLLEENEEEDCKDSTVRNGKTGCDKLGCHFGCICHLCNLAPLDEPDNQEQTTVCDKEYCRLGCICDSLGHKVIASRTRIPHCGKAKCMLECICDKIKQTDKTSEVTPAKGDNSVTDLEADNISASSKMNDKSKQNKSGKRKKRKSVDDSVVVSIDQDDDPEYKQKMGKKRTERFSNLPKRESTYRVAKNLDAVNRKAMMVYSVSECYSEQRSNRKRKSDTAQPEVVIERDDDEDQIISIPVSMPTQSPTLASDSTDTKQPAKKKSRKQSMEQKSDEFEMSGVEAIKDSVEEAGCELSRLLTMDLPLKKLQELHSKNKGSVLEAVLRNGADAVNKIKSEPNQIESGSNLIEESGIKVEKLERQKLLREQLLKEQEKYSLISDAKSFIQGTELKGAVSNSAAKNLKSVDSKLNEAQKSLARKLECRWHTQMVCLKPHQNAAKNSDSKLPEEIKLLEFIANCNWDMSKPQILKRVAQCLRPGLYPTPRQLAVGDFCVEILPQAKKPPIIPPELKSKLPEMMYSIRIKVTSRKDILPTSKQPQNGATGATPKRPILAVPILGKSNCYSSAANTSAPPVSASMPTGSISAFSRFQISQPGQNKFKQSTFDTSKKFSLPKLSANTSEVVDLTNDEAEETKNKTLAKKRKKRDKVKDQSEPPKKKKTKKMENVIKSDAGQIKNVTSSANAPTIIGPFELNDLKNLKTSDGKSKLLKLVSPNVMVPANATKDSSKDLIAVPIQIGSHFNPNIPTPLIACPAVAENSPINLSMNNSGSKSKVSKSSPKDMTSSDDFIIENDVCSEEDLDIGADEFSLSELQDDDSRSSGVGDHNWLKDFQEEDGSTIKKHYHNKLEKIRRQQMRALFIRLKCIVVPDFEPTGAFNVFKEKLLREATNIITEEEEGSILLSEVLVKERKKHQFLLKKIIDLMEEMWKSGLSEDTIKEALELRKDNTPARLVARVIEAIESFSKTRKIGEKEIKDSDVFDMSIKNSDNELSSLRNLNESQSVGSSSMSDQASSLVANGNSDQVVDLISDSSSSNTSRSNTPIEGAEGVDLDQLPEDEPIDQEFDIDPATNLLRDRNVNQFDCDNEAKNTSLHKNNTQILPDPNLQELNANNNNLQKTPLQDSDFASSTKVSVDPLQSFSLNTSQESSTIAADNSVERTDLVCDENASVDPLHDGNIVAHSVHDGNTTVDPVGDGNSQLISENVSASNPSSILNEKVSSPCDMLDLIDKSLPGNLELYEDISDSENTSNIISARTDQSNSQNNNFQNGGMAQIHQTTFSNNVPEFQNEVQSFQKCMDPLTFQTNSTSFTTCDPAQPPFSTNDNSEEINCETVMSESESSDALFKFSESCPLSLIN</sequence>
<feature type="region of interest" description="Disordered" evidence="1">
    <location>
        <begin position="1904"/>
        <end position="1926"/>
    </location>
</feature>
<protein>
    <recommendedName>
        <fullName evidence="2">MGA conserved domain-containing protein</fullName>
    </recommendedName>
</protein>
<dbReference type="InterPro" id="IPR032060">
    <property type="entry name" value="MGA_dom"/>
</dbReference>
<feature type="compositionally biased region" description="Polar residues" evidence="1">
    <location>
        <begin position="534"/>
        <end position="543"/>
    </location>
</feature>
<feature type="region of interest" description="Disordered" evidence="1">
    <location>
        <begin position="1"/>
        <end position="285"/>
    </location>
</feature>
<dbReference type="KEGG" id="lgi:LOTGIDRAFT_234287"/>
<reference evidence="3 4" key="1">
    <citation type="journal article" date="2013" name="Nature">
        <title>Insights into bilaterian evolution from three spiralian genomes.</title>
        <authorList>
            <person name="Simakov O."/>
            <person name="Marletaz F."/>
            <person name="Cho S.J."/>
            <person name="Edsinger-Gonzales E."/>
            <person name="Havlak P."/>
            <person name="Hellsten U."/>
            <person name="Kuo D.H."/>
            <person name="Larsson T."/>
            <person name="Lv J."/>
            <person name="Arendt D."/>
            <person name="Savage R."/>
            <person name="Osoegawa K."/>
            <person name="de Jong P."/>
            <person name="Grimwood J."/>
            <person name="Chapman J.A."/>
            <person name="Shapiro H."/>
            <person name="Aerts A."/>
            <person name="Otillar R.P."/>
            <person name="Terry A.Y."/>
            <person name="Boore J.L."/>
            <person name="Grigoriev I.V."/>
            <person name="Lindberg D.R."/>
            <person name="Seaver E.C."/>
            <person name="Weisblat D.A."/>
            <person name="Putnam N.H."/>
            <person name="Rokhsar D.S."/>
        </authorList>
    </citation>
    <scope>NUCLEOTIDE SEQUENCE [LARGE SCALE GENOMIC DNA]</scope>
</reference>
<feature type="region of interest" description="Disordered" evidence="1">
    <location>
        <begin position="816"/>
        <end position="841"/>
    </location>
</feature>
<keyword evidence="4" id="KW-1185">Reference proteome</keyword>
<feature type="region of interest" description="Disordered" evidence="1">
    <location>
        <begin position="663"/>
        <end position="703"/>
    </location>
</feature>
<feature type="region of interest" description="Disordered" evidence="1">
    <location>
        <begin position="1349"/>
        <end position="1421"/>
    </location>
</feature>
<feature type="region of interest" description="Disordered" evidence="1">
    <location>
        <begin position="1246"/>
        <end position="1318"/>
    </location>
</feature>
<dbReference type="OMA" id="DIMESMW"/>
<dbReference type="CTD" id="20249483"/>
<feature type="compositionally biased region" description="Basic residues" evidence="1">
    <location>
        <begin position="1779"/>
        <end position="1788"/>
    </location>
</feature>
<feature type="compositionally biased region" description="Basic and acidic residues" evidence="1">
    <location>
        <begin position="233"/>
        <end position="242"/>
    </location>
</feature>
<evidence type="ECO:0000256" key="1">
    <source>
        <dbReference type="SAM" id="MobiDB-lite"/>
    </source>
</evidence>
<feature type="region of interest" description="Disordered" evidence="1">
    <location>
        <begin position="2248"/>
        <end position="2267"/>
    </location>
</feature>
<feature type="region of interest" description="Disordered" evidence="1">
    <location>
        <begin position="1771"/>
        <end position="1805"/>
    </location>
</feature>